<dbReference type="InterPro" id="IPR013783">
    <property type="entry name" value="Ig-like_fold"/>
</dbReference>
<dbReference type="Gene3D" id="2.60.40.10">
    <property type="entry name" value="Immunoglobulins"/>
    <property type="match status" value="2"/>
</dbReference>
<protein>
    <recommendedName>
        <fullName evidence="1">Ig-like domain-containing protein</fullName>
    </recommendedName>
</protein>
<evidence type="ECO:0000259" key="1">
    <source>
        <dbReference type="PROSITE" id="PS50835"/>
    </source>
</evidence>
<dbReference type="Pfam" id="PF13927">
    <property type="entry name" value="Ig_3"/>
    <property type="match status" value="1"/>
</dbReference>
<name>A0A6J8BRW0_MYTCO</name>
<dbReference type="AlphaFoldDB" id="A0A6J8BRW0"/>
<dbReference type="InterPro" id="IPR003598">
    <property type="entry name" value="Ig_sub2"/>
</dbReference>
<dbReference type="SMART" id="SM00409">
    <property type="entry name" value="IG"/>
    <property type="match status" value="2"/>
</dbReference>
<reference evidence="2 3" key="1">
    <citation type="submission" date="2020-06" db="EMBL/GenBank/DDBJ databases">
        <authorList>
            <person name="Li R."/>
            <person name="Bekaert M."/>
        </authorList>
    </citation>
    <scope>NUCLEOTIDE SEQUENCE [LARGE SCALE GENOMIC DNA]</scope>
    <source>
        <strain evidence="3">wild</strain>
    </source>
</reference>
<dbReference type="Proteomes" id="UP000507470">
    <property type="component" value="Unassembled WGS sequence"/>
</dbReference>
<organism evidence="2 3">
    <name type="scientific">Mytilus coruscus</name>
    <name type="common">Sea mussel</name>
    <dbReference type="NCBI Taxonomy" id="42192"/>
    <lineage>
        <taxon>Eukaryota</taxon>
        <taxon>Metazoa</taxon>
        <taxon>Spiralia</taxon>
        <taxon>Lophotrochozoa</taxon>
        <taxon>Mollusca</taxon>
        <taxon>Bivalvia</taxon>
        <taxon>Autobranchia</taxon>
        <taxon>Pteriomorphia</taxon>
        <taxon>Mytilida</taxon>
        <taxon>Mytiloidea</taxon>
        <taxon>Mytilidae</taxon>
        <taxon>Mytilinae</taxon>
        <taxon>Mytilus</taxon>
    </lineage>
</organism>
<feature type="domain" description="Ig-like" evidence="1">
    <location>
        <begin position="287"/>
        <end position="356"/>
    </location>
</feature>
<sequence length="460" mass="51574">MEELKEKVRTLCMQQDPTESLILLTLDELAKRSIIVNHEEEDIFEELARHVNRHQLKLDIPNLCLSSCEESIGNTFVNVPDWKVKSGFNPTTIKVIDKPAWLTFRGEILLLSTSFPRAEDVIQDNVHFDMNSFPLLDPHKFTGIPYFKELTSSIFRMTYVTLSTLIACIITGHVLCIKLSVSPDYILGGTELALNCSLDNNLSDPLVTFHKDAILIGFIRRCSENGITSCSLTTNCHCDLDTSTYIWNYTPSNENMIDATFNCTMGNSQSNRITVKTAELSDVTISPAISLFGATENATVGNISCTALCWPECSFKWTGPNNFINNGDELRLSNIQKSSSGEYQCQATNVVGTNYSNFINIRVQHSPAQISLLPANTYYTKEEGDSLNVTCSARCEPACDFEWTYPNNIKHKDSILRIASLQRIHDGNYTCRAYNVIGYKMSAIMVTINCELTFPIPQNI</sequence>
<gene>
    <name evidence="2" type="ORF">MCOR_20985</name>
</gene>
<evidence type="ECO:0000313" key="2">
    <source>
        <dbReference type="EMBL" id="CAC5385439.1"/>
    </source>
</evidence>
<proteinExistence type="predicted"/>
<dbReference type="InterPro" id="IPR007110">
    <property type="entry name" value="Ig-like_dom"/>
</dbReference>
<dbReference type="InterPro" id="IPR036179">
    <property type="entry name" value="Ig-like_dom_sf"/>
</dbReference>
<dbReference type="OrthoDB" id="6137638at2759"/>
<dbReference type="SMART" id="SM00408">
    <property type="entry name" value="IGc2"/>
    <property type="match status" value="2"/>
</dbReference>
<dbReference type="EMBL" id="CACVKT020003709">
    <property type="protein sequence ID" value="CAC5385439.1"/>
    <property type="molecule type" value="Genomic_DNA"/>
</dbReference>
<accession>A0A6J8BRW0</accession>
<evidence type="ECO:0000313" key="3">
    <source>
        <dbReference type="Proteomes" id="UP000507470"/>
    </source>
</evidence>
<dbReference type="PANTHER" id="PTHR46013">
    <property type="entry name" value="VASCULAR CELL ADHESION MOLECULE 1"/>
    <property type="match status" value="1"/>
</dbReference>
<dbReference type="SUPFAM" id="SSF48726">
    <property type="entry name" value="Immunoglobulin"/>
    <property type="match status" value="2"/>
</dbReference>
<dbReference type="PROSITE" id="PS50835">
    <property type="entry name" value="IG_LIKE"/>
    <property type="match status" value="2"/>
</dbReference>
<dbReference type="Pfam" id="PF13895">
    <property type="entry name" value="Ig_2"/>
    <property type="match status" value="1"/>
</dbReference>
<dbReference type="InterPro" id="IPR003599">
    <property type="entry name" value="Ig_sub"/>
</dbReference>
<feature type="domain" description="Ig-like" evidence="1">
    <location>
        <begin position="367"/>
        <end position="449"/>
    </location>
</feature>
<dbReference type="PANTHER" id="PTHR46013:SF7">
    <property type="entry name" value="IG-LIKE DOMAIN-CONTAINING PROTEIN"/>
    <property type="match status" value="1"/>
</dbReference>
<keyword evidence="3" id="KW-1185">Reference proteome</keyword>